<dbReference type="InterPro" id="IPR037171">
    <property type="entry name" value="NagB/RpiA_transferase-like"/>
</dbReference>
<dbReference type="Pfam" id="PF04198">
    <property type="entry name" value="Sugar-bind"/>
    <property type="match status" value="1"/>
</dbReference>
<dbReference type="GO" id="GO:0003677">
    <property type="term" value="F:DNA binding"/>
    <property type="evidence" value="ECO:0007669"/>
    <property type="project" value="UniProtKB-KW"/>
</dbReference>
<proteinExistence type="inferred from homology"/>
<keyword evidence="7" id="KW-1185">Reference proteome</keyword>
<organism evidence="6 7">
    <name type="scientific">Bradyrhizobium uaiense</name>
    <dbReference type="NCBI Taxonomy" id="2594946"/>
    <lineage>
        <taxon>Bacteria</taxon>
        <taxon>Pseudomonadati</taxon>
        <taxon>Pseudomonadota</taxon>
        <taxon>Alphaproteobacteria</taxon>
        <taxon>Hyphomicrobiales</taxon>
        <taxon>Nitrobacteraceae</taxon>
        <taxon>Bradyrhizobium</taxon>
    </lineage>
</organism>
<comment type="similarity">
    <text evidence="1">Belongs to the SorC transcriptional regulatory family.</text>
</comment>
<comment type="caution">
    <text evidence="6">The sequence shown here is derived from an EMBL/GenBank/DDBJ whole genome shotgun (WGS) entry which is preliminary data.</text>
</comment>
<evidence type="ECO:0000256" key="3">
    <source>
        <dbReference type="ARBA" id="ARBA00023125"/>
    </source>
</evidence>
<reference evidence="6 7" key="1">
    <citation type="journal article" date="2020" name="Arch. Microbiol.">
        <title>Bradyrhizobium uaiense sp. nov., a new highly efficient cowpea symbiont.</title>
        <authorList>
            <person name="Cabral Michel D."/>
            <person name="Azarias Guimaraes A."/>
            <person name="Martins da Costa E."/>
            <person name="Soares de Carvalho T."/>
            <person name="Balsanelli E."/>
            <person name="Willems A."/>
            <person name="Maltempi de Souza E."/>
            <person name="de Souza Moreira F.M."/>
        </authorList>
    </citation>
    <scope>NUCLEOTIDE SEQUENCE [LARGE SCALE GENOMIC DNA]</scope>
    <source>
        <strain evidence="6 7">UFLA 03-164</strain>
    </source>
</reference>
<dbReference type="Gene3D" id="3.40.50.1360">
    <property type="match status" value="1"/>
</dbReference>
<keyword evidence="3" id="KW-0238">DNA-binding</keyword>
<name>A0A6P1BAH9_9BRAD</name>
<dbReference type="Proteomes" id="UP000468531">
    <property type="component" value="Unassembled WGS sequence"/>
</dbReference>
<evidence type="ECO:0000256" key="4">
    <source>
        <dbReference type="ARBA" id="ARBA00023163"/>
    </source>
</evidence>
<dbReference type="GO" id="GO:0030246">
    <property type="term" value="F:carbohydrate binding"/>
    <property type="evidence" value="ECO:0007669"/>
    <property type="project" value="InterPro"/>
</dbReference>
<dbReference type="AlphaFoldDB" id="A0A6P1BAH9"/>
<dbReference type="InterPro" id="IPR051054">
    <property type="entry name" value="SorC_transcr_regulators"/>
</dbReference>
<evidence type="ECO:0000256" key="1">
    <source>
        <dbReference type="ARBA" id="ARBA00010466"/>
    </source>
</evidence>
<dbReference type="InterPro" id="IPR036388">
    <property type="entry name" value="WH-like_DNA-bd_sf"/>
</dbReference>
<dbReference type="Gene3D" id="1.10.10.10">
    <property type="entry name" value="Winged helix-like DNA-binding domain superfamily/Winged helix DNA-binding domain"/>
    <property type="match status" value="1"/>
</dbReference>
<dbReference type="PANTHER" id="PTHR34294">
    <property type="entry name" value="TRANSCRIPTIONAL REGULATOR-RELATED"/>
    <property type="match status" value="1"/>
</dbReference>
<evidence type="ECO:0000259" key="5">
    <source>
        <dbReference type="Pfam" id="PF04198"/>
    </source>
</evidence>
<feature type="domain" description="Sugar-binding" evidence="5">
    <location>
        <begin position="62"/>
        <end position="315"/>
    </location>
</feature>
<gene>
    <name evidence="6" type="ORF">FNJ47_01010</name>
</gene>
<evidence type="ECO:0000313" key="7">
    <source>
        <dbReference type="Proteomes" id="UP000468531"/>
    </source>
</evidence>
<dbReference type="PANTHER" id="PTHR34294:SF1">
    <property type="entry name" value="TRANSCRIPTIONAL REGULATOR LSRR"/>
    <property type="match status" value="1"/>
</dbReference>
<evidence type="ECO:0000313" key="6">
    <source>
        <dbReference type="EMBL" id="NEU94442.1"/>
    </source>
</evidence>
<keyword evidence="4" id="KW-0804">Transcription</keyword>
<dbReference type="RefSeq" id="WP_163149546.1">
    <property type="nucleotide sequence ID" value="NZ_VKHP01000002.1"/>
</dbReference>
<protein>
    <submittedName>
        <fullName evidence="6">Sugar-binding transcriptional regulator</fullName>
    </submittedName>
</protein>
<sequence length="317" mass="34199">MAAPDNEKSRLEDAARAGWLYFIAGHTQDEIAKMLQVSRASAQRLVSLCLAERLITFRLEHPIAACMELASRLKEQFDLVHCDVVPSDPSAPLSNAGIAERSANLLETTLRSETPVIVALGTGRAVRAAVERVSPIERPDHQIVSLVGNISADGSASFYDTVGRLADRTGARHYPMPLPFLMSSEDERNRMVRIDPIARVRAVAAKADLRLIGIGQMDQKAQVHVDGFVTREELLEMMRLGAIGEVTGWAYDAKGRLIKGGTNKRLTSIPPQIPAVSTTIAAAVGIAKVPSIKAALAGRVINGLITDEATARAVLDR</sequence>
<accession>A0A6P1BAH9</accession>
<keyword evidence="2" id="KW-0805">Transcription regulation</keyword>
<dbReference type="SUPFAM" id="SSF100950">
    <property type="entry name" value="NagB/RpiA/CoA transferase-like"/>
    <property type="match status" value="1"/>
</dbReference>
<evidence type="ECO:0000256" key="2">
    <source>
        <dbReference type="ARBA" id="ARBA00023015"/>
    </source>
</evidence>
<dbReference type="InterPro" id="IPR007324">
    <property type="entry name" value="Sugar-bd_dom_put"/>
</dbReference>
<dbReference type="EMBL" id="VKHP01000002">
    <property type="protein sequence ID" value="NEU94442.1"/>
    <property type="molecule type" value="Genomic_DNA"/>
</dbReference>